<dbReference type="Proteomes" id="UP000028834">
    <property type="component" value="Unassembled WGS sequence"/>
</dbReference>
<evidence type="ECO:0000313" key="1">
    <source>
        <dbReference type="EMBL" id="KFG63236.1"/>
    </source>
</evidence>
<organism evidence="1 2">
    <name type="scientific">Toxoplasma gondii RUB</name>
    <dbReference type="NCBI Taxonomy" id="935652"/>
    <lineage>
        <taxon>Eukaryota</taxon>
        <taxon>Sar</taxon>
        <taxon>Alveolata</taxon>
        <taxon>Apicomplexa</taxon>
        <taxon>Conoidasida</taxon>
        <taxon>Coccidia</taxon>
        <taxon>Eucoccidiorida</taxon>
        <taxon>Eimeriorina</taxon>
        <taxon>Sarcocystidae</taxon>
        <taxon>Toxoplasma</taxon>
    </lineage>
</organism>
<evidence type="ECO:0000313" key="2">
    <source>
        <dbReference type="Proteomes" id="UP000028834"/>
    </source>
</evidence>
<reference evidence="1 2" key="1">
    <citation type="submission" date="2014-05" db="EMBL/GenBank/DDBJ databases">
        <authorList>
            <person name="Sibley D."/>
            <person name="Venepally P."/>
            <person name="Karamycheva S."/>
            <person name="Hadjithomas M."/>
            <person name="Khan A."/>
            <person name="Brunk B."/>
            <person name="Roos D."/>
            <person name="Caler E."/>
            <person name="Lorenzi H."/>
        </authorList>
    </citation>
    <scope>NUCLEOTIDE SEQUENCE [LARGE SCALE GENOMIC DNA]</scope>
    <source>
        <strain evidence="1 2">RUB</strain>
    </source>
</reference>
<dbReference type="EMBL" id="AFYV02001021">
    <property type="protein sequence ID" value="KFG63236.1"/>
    <property type="molecule type" value="Genomic_DNA"/>
</dbReference>
<sequence>MVPDGDVFLKRSNQTSKRITYVIDQYSLQPVFMRRRVAFSRLRTTEIFHSASIYTKNGRKQGYGERPRSDNKIAWNLPSVHREGTVPPTKGSAQAHKTLHRRVPPWIHQRWTRYAENPLVALYYSSRILQKSRYRGLMRVKRVRW</sequence>
<comment type="caution">
    <text evidence="1">The sequence shown here is derived from an EMBL/GenBank/DDBJ whole genome shotgun (WGS) entry which is preliminary data.</text>
</comment>
<dbReference type="AlphaFoldDB" id="A0A086M2W8"/>
<dbReference type="VEuPathDB" id="ToxoDB:TGRUB_286525"/>
<proteinExistence type="predicted"/>
<name>A0A086M2W8_TOXGO</name>
<gene>
    <name evidence="1" type="ORF">TGRUB_286525</name>
</gene>
<protein>
    <submittedName>
        <fullName evidence="1">Uncharacterized protein</fullName>
    </submittedName>
</protein>
<accession>A0A086M2W8</accession>